<dbReference type="Pfam" id="PF16784">
    <property type="entry name" value="HNHc_6"/>
    <property type="match status" value="1"/>
</dbReference>
<accession>A0A1V9RED6</accession>
<dbReference type="EMBL" id="NBEF01000014">
    <property type="protein sequence ID" value="OQQ91328.1"/>
    <property type="molecule type" value="Genomic_DNA"/>
</dbReference>
<dbReference type="RefSeq" id="WP_081533857.1">
    <property type="nucleotide sequence ID" value="NZ_NBEF01000014.1"/>
</dbReference>
<dbReference type="AlphaFoldDB" id="A0A1V9RED6"/>
<gene>
    <name evidence="1" type="ORF">B6U56_02650</name>
</gene>
<evidence type="ECO:0008006" key="3">
    <source>
        <dbReference type="Google" id="ProtNLM"/>
    </source>
</evidence>
<reference evidence="1 2" key="1">
    <citation type="submission" date="2017-03" db="EMBL/GenBank/DDBJ databases">
        <title>Phylogenomics and comparative genomics of Lactobacillus salivarius, a mammalian gut commensal.</title>
        <authorList>
            <person name="Harris H.M."/>
        </authorList>
    </citation>
    <scope>NUCLEOTIDE SEQUENCE [LARGE SCALE GENOMIC DNA]</scope>
    <source>
        <strain evidence="1 2">JCM 1047</strain>
    </source>
</reference>
<dbReference type="InterPro" id="IPR041242">
    <property type="entry name" value="HNHc_6"/>
</dbReference>
<dbReference type="Proteomes" id="UP000192575">
    <property type="component" value="Unassembled WGS sequence"/>
</dbReference>
<protein>
    <recommendedName>
        <fullName evidence="3">DUF968 domain-containing protein</fullName>
    </recommendedName>
</protein>
<comment type="caution">
    <text evidence="1">The sequence shown here is derived from an EMBL/GenBank/DDBJ whole genome shotgun (WGS) entry which is preliminary data.</text>
</comment>
<sequence length="229" mass="27141">MERSRAYRFFHNKEEWLAIKPVESLNLDHIETVSGSKDEFYIDWELADRRKLRAKQRRLFFALINDIVQWSVMPQEYIKDMFYLQYSAYTGKEISLADSSKTSVSDVNVLIDLVIDFMFEWNVPFKEGYKQLPREERYFIYQCCRHRRCLVCGDSADIHHLDTVGMGMNRDHVDHTQKHVMPLCRTHHENYHQLGAEKFAELYHVPVDGIKLDAETLKKLGVKGNYKSQ</sequence>
<name>A0A1V9RED6_9LACO</name>
<evidence type="ECO:0000313" key="1">
    <source>
        <dbReference type="EMBL" id="OQQ91328.1"/>
    </source>
</evidence>
<organism evidence="1 2">
    <name type="scientific">Ligilactobacillus salivarius</name>
    <dbReference type="NCBI Taxonomy" id="1624"/>
    <lineage>
        <taxon>Bacteria</taxon>
        <taxon>Bacillati</taxon>
        <taxon>Bacillota</taxon>
        <taxon>Bacilli</taxon>
        <taxon>Lactobacillales</taxon>
        <taxon>Lactobacillaceae</taxon>
        <taxon>Ligilactobacillus</taxon>
    </lineage>
</organism>
<evidence type="ECO:0000313" key="2">
    <source>
        <dbReference type="Proteomes" id="UP000192575"/>
    </source>
</evidence>
<proteinExistence type="predicted"/>